<dbReference type="EMBL" id="AMZH03004442">
    <property type="protein sequence ID" value="RRT69158.1"/>
    <property type="molecule type" value="Genomic_DNA"/>
</dbReference>
<name>A0A426ZYX2_ENSVE</name>
<reference evidence="1 2" key="1">
    <citation type="journal article" date="2014" name="Agronomy (Basel)">
        <title>A Draft Genome Sequence for Ensete ventricosum, the Drought-Tolerant Tree Against Hunger.</title>
        <authorList>
            <person name="Harrison J."/>
            <person name="Moore K.A."/>
            <person name="Paszkiewicz K."/>
            <person name="Jones T."/>
            <person name="Grant M."/>
            <person name="Ambacheew D."/>
            <person name="Muzemil S."/>
            <person name="Studholme D.J."/>
        </authorList>
    </citation>
    <scope>NUCLEOTIDE SEQUENCE [LARGE SCALE GENOMIC DNA]</scope>
</reference>
<dbReference type="InterPro" id="IPR015915">
    <property type="entry name" value="Kelch-typ_b-propeller"/>
</dbReference>
<dbReference type="InterPro" id="IPR053256">
    <property type="entry name" value="Kelch_repeat-containing"/>
</dbReference>
<organism evidence="1 2">
    <name type="scientific">Ensete ventricosum</name>
    <name type="common">Abyssinian banana</name>
    <name type="synonym">Musa ensete</name>
    <dbReference type="NCBI Taxonomy" id="4639"/>
    <lineage>
        <taxon>Eukaryota</taxon>
        <taxon>Viridiplantae</taxon>
        <taxon>Streptophyta</taxon>
        <taxon>Embryophyta</taxon>
        <taxon>Tracheophyta</taxon>
        <taxon>Spermatophyta</taxon>
        <taxon>Magnoliopsida</taxon>
        <taxon>Liliopsida</taxon>
        <taxon>Zingiberales</taxon>
        <taxon>Musaceae</taxon>
        <taxon>Ensete</taxon>
    </lineage>
</organism>
<comment type="caution">
    <text evidence="1">The sequence shown here is derived from an EMBL/GenBank/DDBJ whole genome shotgun (WGS) entry which is preliminary data.</text>
</comment>
<protein>
    <recommendedName>
        <fullName evidence="3">Kelch repeat-containing protein</fullName>
    </recommendedName>
</protein>
<dbReference type="AlphaFoldDB" id="A0A426ZYX2"/>
<evidence type="ECO:0008006" key="3">
    <source>
        <dbReference type="Google" id="ProtNLM"/>
    </source>
</evidence>
<dbReference type="PANTHER" id="PTHR46773">
    <property type="match status" value="1"/>
</dbReference>
<sequence>MFRKCIYLFVQVQYGDVYMLDEGNKWKQLPPMPLPNSHIEFAWVLVNNSIIVVGGTTMKHPITKKMILVGDVFRFNLDSLRWSVIGRMPFRIKTTLAAFWNGWLYFTSGQRDRGPHDPSPRKVVGSIYRTKLSLT</sequence>
<evidence type="ECO:0000313" key="1">
    <source>
        <dbReference type="EMBL" id="RRT69158.1"/>
    </source>
</evidence>
<gene>
    <name evidence="1" type="ORF">B296_00037653</name>
</gene>
<evidence type="ECO:0000313" key="2">
    <source>
        <dbReference type="Proteomes" id="UP000287651"/>
    </source>
</evidence>
<dbReference type="PANTHER" id="PTHR46773:SF5">
    <property type="entry name" value="OS04G0487100 PROTEIN"/>
    <property type="match status" value="1"/>
</dbReference>
<accession>A0A426ZYX2</accession>
<dbReference type="Proteomes" id="UP000287651">
    <property type="component" value="Unassembled WGS sequence"/>
</dbReference>
<dbReference type="SUPFAM" id="SSF117281">
    <property type="entry name" value="Kelch motif"/>
    <property type="match status" value="1"/>
</dbReference>
<dbReference type="Gene3D" id="2.120.10.80">
    <property type="entry name" value="Kelch-type beta propeller"/>
    <property type="match status" value="1"/>
</dbReference>
<proteinExistence type="predicted"/>